<organism evidence="1 2">
    <name type="scientific">Folsomia candida</name>
    <name type="common">Springtail</name>
    <dbReference type="NCBI Taxonomy" id="158441"/>
    <lineage>
        <taxon>Eukaryota</taxon>
        <taxon>Metazoa</taxon>
        <taxon>Ecdysozoa</taxon>
        <taxon>Arthropoda</taxon>
        <taxon>Hexapoda</taxon>
        <taxon>Collembola</taxon>
        <taxon>Entomobryomorpha</taxon>
        <taxon>Isotomoidea</taxon>
        <taxon>Isotomidae</taxon>
        <taxon>Proisotominae</taxon>
        <taxon>Folsomia</taxon>
    </lineage>
</organism>
<dbReference type="InterPro" id="IPR036047">
    <property type="entry name" value="F-box-like_dom_sf"/>
</dbReference>
<protein>
    <recommendedName>
        <fullName evidence="3">F-box domain-containing protein</fullName>
    </recommendedName>
</protein>
<evidence type="ECO:0000313" key="1">
    <source>
        <dbReference type="EMBL" id="OXA53930.1"/>
    </source>
</evidence>
<sequence length="640" mass="74131">MAGDDAILLKPVWRFCDSCREFLWGTRCGCVTAESEADMWQQYSTLPYIEDQKYTFGSKYISRDDQGEFIFVQTEQNPGNLAEITCSGGNYWVKPAGKRIVLVNDYQLEKNCRTKLNDGDKIALLGKVRPRRSCHREGEEGEDPTIPDNEDMVDFTAGQDHVVLSHIFSCLPFNTLKTARLVCSKWDEEAARIVKKKSTLTLDFCSRDNYYEHPMGSMRLLRYVKEMENVQPMRLNLKLPGVNLSRGQYDLGSICRGVNMTWGQSVAGSIWRGVNLSRGPAFRPPADPNSVEGQLAMKRVDDLNWFLLDRCRHITRLNLGGEICSRSDYKMHLDILIKMQGTLRDLELSWLFDVRTVRIFQSSEDYAFPTDALHLKNLEVFTYSVNFDRIPAKPRRTIMSSWAAAIQGVKTMQLNCNCLEDYKFFECLRKCELPFPQLEAFINSDLTGQGVLDLLLKLTNPLKKLNLNALLFCEREDISKFETLIQKHAGTLEEFKFIYNGVNFISFGNATFHRLHLPILPRLKKFTVGWMPRTDLNIRFPSGHDNNDVVDYERHLPSLDALSLSMFPYDYEFNYTWEHQRDQLDNFFPTRDRNGEPIEIRCVTLRKLEPRMYDLCRGRDWSEIEFPSDLSLTDVPKRLE</sequence>
<evidence type="ECO:0000313" key="2">
    <source>
        <dbReference type="Proteomes" id="UP000198287"/>
    </source>
</evidence>
<proteinExistence type="predicted"/>
<gene>
    <name evidence="1" type="ORF">Fcan01_10269</name>
</gene>
<reference evidence="1 2" key="1">
    <citation type="submission" date="2015-12" db="EMBL/GenBank/DDBJ databases">
        <title>The genome of Folsomia candida.</title>
        <authorList>
            <person name="Faddeeva A."/>
            <person name="Derks M.F."/>
            <person name="Anvar Y."/>
            <person name="Smit S."/>
            <person name="Van Straalen N."/>
            <person name="Roelofs D."/>
        </authorList>
    </citation>
    <scope>NUCLEOTIDE SEQUENCE [LARGE SCALE GENOMIC DNA]</scope>
    <source>
        <strain evidence="1 2">VU population</strain>
        <tissue evidence="1">Whole body</tissue>
    </source>
</reference>
<dbReference type="AlphaFoldDB" id="A0A226E963"/>
<name>A0A226E963_FOLCA</name>
<dbReference type="SUPFAM" id="SSF52047">
    <property type="entry name" value="RNI-like"/>
    <property type="match status" value="1"/>
</dbReference>
<comment type="caution">
    <text evidence="1">The sequence shown here is derived from an EMBL/GenBank/DDBJ whole genome shotgun (WGS) entry which is preliminary data.</text>
</comment>
<evidence type="ECO:0008006" key="3">
    <source>
        <dbReference type="Google" id="ProtNLM"/>
    </source>
</evidence>
<accession>A0A226E963</accession>
<dbReference type="SUPFAM" id="SSF81383">
    <property type="entry name" value="F-box domain"/>
    <property type="match status" value="1"/>
</dbReference>
<dbReference type="EMBL" id="LNIX01000005">
    <property type="protein sequence ID" value="OXA53930.1"/>
    <property type="molecule type" value="Genomic_DNA"/>
</dbReference>
<dbReference type="Proteomes" id="UP000198287">
    <property type="component" value="Unassembled WGS sequence"/>
</dbReference>
<keyword evidence="2" id="KW-1185">Reference proteome</keyword>